<evidence type="ECO:0000256" key="3">
    <source>
        <dbReference type="SAM" id="SignalP"/>
    </source>
</evidence>
<feature type="chain" id="PRO_5002490236" description="Beta-hexosaminidase bacterial type N-terminal domain-containing protein" evidence="3">
    <location>
        <begin position="24"/>
        <end position="734"/>
    </location>
</feature>
<evidence type="ECO:0000313" key="6">
    <source>
        <dbReference type="Proteomes" id="UP000033035"/>
    </source>
</evidence>
<dbReference type="PATRIC" id="fig|1203610.3.peg.1430"/>
<dbReference type="Gene3D" id="3.30.379.10">
    <property type="entry name" value="Chitobiase/beta-hexosaminidase domain 2-like"/>
    <property type="match status" value="1"/>
</dbReference>
<keyword evidence="1" id="KW-0378">Hydrolase</keyword>
<name>A0A0F5JL59_9BACT</name>
<dbReference type="AlphaFoldDB" id="A0A0F5JL59"/>
<dbReference type="Gene3D" id="2.60.120.260">
    <property type="entry name" value="Galactose-binding domain-like"/>
    <property type="match status" value="1"/>
</dbReference>
<comment type="caution">
    <text evidence="5">The sequence shown here is derived from an EMBL/GenBank/DDBJ whole genome shotgun (WGS) entry which is preliminary data.</text>
</comment>
<dbReference type="Proteomes" id="UP000033035">
    <property type="component" value="Unassembled WGS sequence"/>
</dbReference>
<dbReference type="HOGENOM" id="CLU_019083_0_0_10"/>
<keyword evidence="6" id="KW-1185">Reference proteome</keyword>
<dbReference type="InterPro" id="IPR015882">
    <property type="entry name" value="HEX_bac_N"/>
</dbReference>
<dbReference type="InterPro" id="IPR032287">
    <property type="entry name" value="DUF4838"/>
</dbReference>
<keyword evidence="3" id="KW-0732">Signal</keyword>
<dbReference type="Pfam" id="PF16126">
    <property type="entry name" value="DUF4838"/>
    <property type="match status" value="1"/>
</dbReference>
<evidence type="ECO:0000256" key="2">
    <source>
        <dbReference type="ARBA" id="ARBA00023295"/>
    </source>
</evidence>
<sequence>MKYKCKLLGIALAAWLCVGGAYSQMTLVKDGKPVSRIVIPEISQVNQQAATLLQDFVQRISGSSLPVIEGKKAKKGDVVIGQGDATGLLEDGFRLSTSDGILRISSGGDKGTIYGVVTLLEDYLGVSYYTAHTYMLDQRKTIEIPELDRAENPAFRYRQTQSYAVKEDPIYKMWFRLEEPNEVFAGNLWVHTFDKILPSSEFGEKHPEYYSFINGERRPGAASQWCLTNPEVFEIVSQRVDSIFKANPGKNMISISQNDGNFTNCACPDCKALDELEGGSPSGSLIHFLNKLAARFPDKEFSTLAYLFSMHPPKQIKPLPNVNIMLCDIDCKREVPLTDNESGRDFMKAMEGWSKISNNIFVWDYGINFDCYLAPFPNFPILKRNIQLFKDHHVTMHFSQIAGSKCGTFTEMRSYIVSKLMWNPSLDTDSLMKSFMKGYYGAAAPYLYDYEKLLEGALLGSKVDLWIFDSPVSHKNGMLNTNCLKRYNELFDKAEAAVAGNRQLLDRVRTERLTLQYSELEVARAERGHDVDEIKAKLALFRERAAYYQLPTLNERHNSPLEYCDLYEKRFLPKSEKNFAKNAKITWIEAPSGKYAEKGTEMLIDELYGGTAFVESWVGWEGKNAAFILDLGKEEEVSVIESDFLHQLGQWVFLPKKVSYSTSLNNQDYQFFGKTDIAEDQSIEVKFFQARNESSQPVKARYIKVEIDGVNTCPSWHCGVGHPGWFFMDEIRVL</sequence>
<dbReference type="EMBL" id="AQHW01000009">
    <property type="protein sequence ID" value="KKB58521.1"/>
    <property type="molecule type" value="Genomic_DNA"/>
</dbReference>
<feature type="domain" description="Beta-hexosaminidase bacterial type N-terminal" evidence="4">
    <location>
        <begin position="35"/>
        <end position="120"/>
    </location>
</feature>
<dbReference type="Pfam" id="PF02838">
    <property type="entry name" value="Glyco_hydro_20b"/>
    <property type="match status" value="1"/>
</dbReference>
<protein>
    <recommendedName>
        <fullName evidence="4">Beta-hexosaminidase bacterial type N-terminal domain-containing protein</fullName>
    </recommendedName>
</protein>
<evidence type="ECO:0000259" key="4">
    <source>
        <dbReference type="Pfam" id="PF02838"/>
    </source>
</evidence>
<gene>
    <name evidence="5" type="ORF">HMPREF1536_01398</name>
</gene>
<accession>A0A0F5JL59</accession>
<evidence type="ECO:0000313" key="5">
    <source>
        <dbReference type="EMBL" id="KKB58521.1"/>
    </source>
</evidence>
<proteinExistence type="predicted"/>
<dbReference type="GO" id="GO:0016798">
    <property type="term" value="F:hydrolase activity, acting on glycosyl bonds"/>
    <property type="evidence" value="ECO:0007669"/>
    <property type="project" value="UniProtKB-KW"/>
</dbReference>
<reference evidence="5 6" key="1">
    <citation type="submission" date="2013-04" db="EMBL/GenBank/DDBJ databases">
        <title>The Genome Sequence of Parabacteroides gordonii DSM 23371.</title>
        <authorList>
            <consortium name="The Broad Institute Genomics Platform"/>
            <person name="Earl A."/>
            <person name="Ward D."/>
            <person name="Feldgarden M."/>
            <person name="Gevers D."/>
            <person name="Martens E."/>
            <person name="Sakamoto M."/>
            <person name="Benno Y."/>
            <person name="Suzuki N."/>
            <person name="Matsunaga N."/>
            <person name="Koshihara K."/>
            <person name="Seki M."/>
            <person name="Komiya H."/>
            <person name="Walker B."/>
            <person name="Young S."/>
            <person name="Zeng Q."/>
            <person name="Gargeya S."/>
            <person name="Fitzgerald M."/>
            <person name="Haas B."/>
            <person name="Abouelleil A."/>
            <person name="Allen A.W."/>
            <person name="Alvarado L."/>
            <person name="Arachchi H.M."/>
            <person name="Berlin A.M."/>
            <person name="Chapman S.B."/>
            <person name="Gainer-Dewar J."/>
            <person name="Goldberg J."/>
            <person name="Griggs A."/>
            <person name="Gujja S."/>
            <person name="Hansen M."/>
            <person name="Howarth C."/>
            <person name="Imamovic A."/>
            <person name="Ireland A."/>
            <person name="Larimer J."/>
            <person name="McCowan C."/>
            <person name="Murphy C."/>
            <person name="Pearson M."/>
            <person name="Poon T.W."/>
            <person name="Priest M."/>
            <person name="Roberts A."/>
            <person name="Saif S."/>
            <person name="Shea T."/>
            <person name="Sisk P."/>
            <person name="Sykes S."/>
            <person name="Wortman J."/>
            <person name="Nusbaum C."/>
            <person name="Birren B."/>
        </authorList>
    </citation>
    <scope>NUCLEOTIDE SEQUENCE [LARGE SCALE GENOMIC DNA]</scope>
    <source>
        <strain evidence="5 6">MS-1</strain>
    </source>
</reference>
<evidence type="ECO:0000256" key="1">
    <source>
        <dbReference type="ARBA" id="ARBA00022801"/>
    </source>
</evidence>
<keyword evidence="2" id="KW-0326">Glycosidase</keyword>
<feature type="signal peptide" evidence="3">
    <location>
        <begin position="1"/>
        <end position="23"/>
    </location>
</feature>
<dbReference type="PANTHER" id="PTHR47406">
    <property type="entry name" value="COAGULATION FACTOR 5/8 TYPE, C-TERMINAL"/>
    <property type="match status" value="1"/>
</dbReference>
<dbReference type="RefSeq" id="WP_028727196.1">
    <property type="nucleotide sequence ID" value="NZ_AUAE01000012.1"/>
</dbReference>
<dbReference type="PANTHER" id="PTHR47406:SF2">
    <property type="entry name" value="ALPHA GLUCURONIDASE N-TERMINAL DOMAIN-CONTAINING PROTEIN"/>
    <property type="match status" value="1"/>
</dbReference>
<dbReference type="GO" id="GO:0005975">
    <property type="term" value="P:carbohydrate metabolic process"/>
    <property type="evidence" value="ECO:0007669"/>
    <property type="project" value="UniProtKB-ARBA"/>
</dbReference>
<dbReference type="InterPro" id="IPR029018">
    <property type="entry name" value="Hex-like_dom2"/>
</dbReference>
<dbReference type="STRING" id="1203610.HMPREF1536_01398"/>
<dbReference type="SUPFAM" id="SSF55545">
    <property type="entry name" value="beta-N-acetylhexosaminidase-like domain"/>
    <property type="match status" value="1"/>
</dbReference>
<organism evidence="5 6">
    <name type="scientific">Parabacteroides gordonii MS-1 = DSM 23371</name>
    <dbReference type="NCBI Taxonomy" id="1203610"/>
    <lineage>
        <taxon>Bacteria</taxon>
        <taxon>Pseudomonadati</taxon>
        <taxon>Bacteroidota</taxon>
        <taxon>Bacteroidia</taxon>
        <taxon>Bacteroidales</taxon>
        <taxon>Tannerellaceae</taxon>
        <taxon>Parabacteroides</taxon>
    </lineage>
</organism>